<evidence type="ECO:0000313" key="10">
    <source>
        <dbReference type="EMBL" id="ADO73584.1"/>
    </source>
</evidence>
<evidence type="ECO:0000313" key="11">
    <source>
        <dbReference type="Proteomes" id="UP000001351"/>
    </source>
</evidence>
<dbReference type="InterPro" id="IPR014721">
    <property type="entry name" value="Ribsml_uS5_D2-typ_fold_subgr"/>
</dbReference>
<dbReference type="eggNOG" id="COG3407">
    <property type="taxonomic scope" value="Bacteria"/>
</dbReference>
<keyword evidence="6" id="KW-0443">Lipid metabolism</keyword>
<dbReference type="Gene3D" id="3.30.70.890">
    <property type="entry name" value="GHMP kinase, C-terminal domain"/>
    <property type="match status" value="1"/>
</dbReference>
<keyword evidence="4" id="KW-0547">Nucleotide-binding</keyword>
<dbReference type="Gene3D" id="3.30.230.10">
    <property type="match status" value="1"/>
</dbReference>
<evidence type="ECO:0000259" key="8">
    <source>
        <dbReference type="Pfam" id="PF18376"/>
    </source>
</evidence>
<dbReference type="EC" id="4.1.1.33" evidence="2"/>
<dbReference type="KEGG" id="sur:STAUR_5823"/>
<accession>E3FXH1</accession>
<evidence type="ECO:0000256" key="3">
    <source>
        <dbReference type="ARBA" id="ARBA00022516"/>
    </source>
</evidence>
<dbReference type="PIRSF" id="PIRSF015950">
    <property type="entry name" value="Mev_P_decrbx"/>
    <property type="match status" value="1"/>
</dbReference>
<reference evidence="10 11" key="1">
    <citation type="journal article" date="2011" name="Mol. Biol. Evol.">
        <title>Comparative genomic analysis of fruiting body formation in Myxococcales.</title>
        <authorList>
            <person name="Huntley S."/>
            <person name="Hamann N."/>
            <person name="Wegener-Feldbrugge S."/>
            <person name="Treuner-Lange A."/>
            <person name="Kube M."/>
            <person name="Reinhardt R."/>
            <person name="Klages S."/>
            <person name="Muller R."/>
            <person name="Ronning C.M."/>
            <person name="Nierman W.C."/>
            <person name="Sogaard-Andersen L."/>
        </authorList>
    </citation>
    <scope>NUCLEOTIDE SEQUENCE [LARGE SCALE GENOMIC DNA]</scope>
    <source>
        <strain evidence="10 11">DW4/3-1</strain>
    </source>
</reference>
<evidence type="ECO:0000256" key="6">
    <source>
        <dbReference type="ARBA" id="ARBA00023098"/>
    </source>
</evidence>
<dbReference type="FunFam" id="3.30.230.10:FF:000072">
    <property type="entry name" value="Diphosphomevalonate decarboxylase"/>
    <property type="match status" value="1"/>
</dbReference>
<dbReference type="GO" id="GO:0004163">
    <property type="term" value="F:diphosphomevalonate decarboxylase activity"/>
    <property type="evidence" value="ECO:0007669"/>
    <property type="project" value="UniProtKB-EC"/>
</dbReference>
<dbReference type="EMBL" id="CP002271">
    <property type="protein sequence ID" value="ADO73584.1"/>
    <property type="molecule type" value="Genomic_DNA"/>
</dbReference>
<dbReference type="SUPFAM" id="SSF54211">
    <property type="entry name" value="Ribosomal protein S5 domain 2-like"/>
    <property type="match status" value="1"/>
</dbReference>
<dbReference type="Pfam" id="PF22700">
    <property type="entry name" value="MVD-like_N"/>
    <property type="match status" value="1"/>
</dbReference>
<dbReference type="InterPro" id="IPR041431">
    <property type="entry name" value="Mvd1_C"/>
</dbReference>
<evidence type="ECO:0000256" key="5">
    <source>
        <dbReference type="ARBA" id="ARBA00022840"/>
    </source>
</evidence>
<keyword evidence="3" id="KW-0444">Lipid biosynthesis</keyword>
<dbReference type="GO" id="GO:0005829">
    <property type="term" value="C:cytosol"/>
    <property type="evidence" value="ECO:0007669"/>
    <property type="project" value="InterPro"/>
</dbReference>
<dbReference type="InterPro" id="IPR036554">
    <property type="entry name" value="GHMP_kinase_C_sf"/>
</dbReference>
<keyword evidence="5" id="KW-0067">ATP-binding</keyword>
<dbReference type="NCBIfam" id="TIGR01240">
    <property type="entry name" value="mevDPdecarb"/>
    <property type="match status" value="1"/>
</dbReference>
<dbReference type="Pfam" id="PF18376">
    <property type="entry name" value="MDD_C"/>
    <property type="match status" value="1"/>
</dbReference>
<dbReference type="STRING" id="378806.STAUR_5823"/>
<dbReference type="GO" id="GO:0005524">
    <property type="term" value="F:ATP binding"/>
    <property type="evidence" value="ECO:0007669"/>
    <property type="project" value="UniProtKB-KW"/>
</dbReference>
<comment type="similarity">
    <text evidence="1">Belongs to the diphosphomevalonate decarboxylase family.</text>
</comment>
<feature type="domain" description="Mvd1 C-terminal" evidence="8">
    <location>
        <begin position="182"/>
        <end position="300"/>
    </location>
</feature>
<evidence type="ECO:0000256" key="2">
    <source>
        <dbReference type="ARBA" id="ARBA00012296"/>
    </source>
</evidence>
<dbReference type="InterPro" id="IPR029765">
    <property type="entry name" value="Mev_diP_decarb"/>
</dbReference>
<evidence type="ECO:0000259" key="9">
    <source>
        <dbReference type="Pfam" id="PF22700"/>
    </source>
</evidence>
<keyword evidence="11" id="KW-1185">Reference proteome</keyword>
<dbReference type="AlphaFoldDB" id="E3FXH1"/>
<protein>
    <recommendedName>
        <fullName evidence="2">diphosphomevalonate decarboxylase</fullName>
        <ecNumber evidence="2">4.1.1.33</ecNumber>
    </recommendedName>
</protein>
<keyword evidence="7 10" id="KW-0456">Lyase</keyword>
<dbReference type="InterPro" id="IPR053859">
    <property type="entry name" value="MVD-like_N"/>
</dbReference>
<evidence type="ECO:0000256" key="1">
    <source>
        <dbReference type="ARBA" id="ARBA00008831"/>
    </source>
</evidence>
<gene>
    <name evidence="10" type="primary">mvaD</name>
    <name evidence="10" type="ordered locus">STAUR_5823</name>
</gene>
<dbReference type="Proteomes" id="UP000001351">
    <property type="component" value="Chromosome"/>
</dbReference>
<dbReference type="GO" id="GO:0019287">
    <property type="term" value="P:isopentenyl diphosphate biosynthetic process, mevalonate pathway"/>
    <property type="evidence" value="ECO:0007669"/>
    <property type="project" value="InterPro"/>
</dbReference>
<feature type="domain" description="Diphosphomevalonate decarboxylase-like N-terminal" evidence="9">
    <location>
        <begin position="11"/>
        <end position="167"/>
    </location>
</feature>
<proteinExistence type="inferred from homology"/>
<name>E3FXH1_STIAD</name>
<dbReference type="PANTHER" id="PTHR10977">
    <property type="entry name" value="DIPHOSPHOMEVALONATE DECARBOXYLASE"/>
    <property type="match status" value="1"/>
</dbReference>
<sequence length="332" mass="35220">MRASMKATALAHPNIALVKYWGKRDDALILPHQSSLSLTLSPMSVTTTVEFGASADQVEINGHAAKGSERDRVLRVLEAVKAEAGGALGPARMVSRGDFPAAAGLASSAAGFAALAVAARAAAGLPADPQAASLLARLGSGSACRSIQGGFCEWRRGERDDGADSFAVQRFAEGHWPELRMVVAILNREEKAVKSRDGMKLTVETSPYYAAWAKDAEAEIPRAVELIQRKDLEGLGALSERNAWRMHATAFAADPPLSYMHPSTLGLIEHLREQRKKGTPVWFTLDAGPNPVLLTDAAHEVAAEALARACGAVDVVRCVPGGDAVLKSEHLF</sequence>
<evidence type="ECO:0000256" key="7">
    <source>
        <dbReference type="ARBA" id="ARBA00023239"/>
    </source>
</evidence>
<dbReference type="SUPFAM" id="SSF55060">
    <property type="entry name" value="GHMP Kinase, C-terminal domain"/>
    <property type="match status" value="1"/>
</dbReference>
<dbReference type="InterPro" id="IPR020568">
    <property type="entry name" value="Ribosomal_Su5_D2-typ_SF"/>
</dbReference>
<dbReference type="InterPro" id="IPR005935">
    <property type="entry name" value="Mev_decarb"/>
</dbReference>
<evidence type="ECO:0000256" key="4">
    <source>
        <dbReference type="ARBA" id="ARBA00022741"/>
    </source>
</evidence>
<dbReference type="PANTHER" id="PTHR10977:SF3">
    <property type="entry name" value="DIPHOSPHOMEVALONATE DECARBOXYLASE"/>
    <property type="match status" value="1"/>
</dbReference>
<dbReference type="HOGENOM" id="CLU_040369_0_0_7"/>
<organism evidence="10 11">
    <name type="scientific">Stigmatella aurantiaca (strain DW4/3-1)</name>
    <dbReference type="NCBI Taxonomy" id="378806"/>
    <lineage>
        <taxon>Bacteria</taxon>
        <taxon>Pseudomonadati</taxon>
        <taxon>Myxococcota</taxon>
        <taxon>Myxococcia</taxon>
        <taxon>Myxococcales</taxon>
        <taxon>Cystobacterineae</taxon>
        <taxon>Archangiaceae</taxon>
        <taxon>Stigmatella</taxon>
    </lineage>
</organism>